<protein>
    <submittedName>
        <fullName evidence="2">Uncharacterized protein</fullName>
    </submittedName>
</protein>
<reference evidence="2" key="1">
    <citation type="submission" date="2021-07" db="EMBL/GenBank/DDBJ databases">
        <authorList>
            <person name="Durling M."/>
        </authorList>
    </citation>
    <scope>NUCLEOTIDE SEQUENCE</scope>
</reference>
<keyword evidence="3" id="KW-1185">Reference proteome</keyword>
<dbReference type="Proteomes" id="UP000701801">
    <property type="component" value="Unassembled WGS sequence"/>
</dbReference>
<feature type="region of interest" description="Disordered" evidence="1">
    <location>
        <begin position="24"/>
        <end position="45"/>
    </location>
</feature>
<proteinExistence type="predicted"/>
<name>A0A9N9M1X4_9HELO</name>
<evidence type="ECO:0000313" key="2">
    <source>
        <dbReference type="EMBL" id="CAG8982599.1"/>
    </source>
</evidence>
<evidence type="ECO:0000256" key="1">
    <source>
        <dbReference type="SAM" id="MobiDB-lite"/>
    </source>
</evidence>
<dbReference type="EMBL" id="CAJVRM010000662">
    <property type="protein sequence ID" value="CAG8982599.1"/>
    <property type="molecule type" value="Genomic_DNA"/>
</dbReference>
<gene>
    <name evidence="2" type="ORF">HYALB_00008091</name>
</gene>
<comment type="caution">
    <text evidence="2">The sequence shown here is derived from an EMBL/GenBank/DDBJ whole genome shotgun (WGS) entry which is preliminary data.</text>
</comment>
<feature type="compositionally biased region" description="Polar residues" evidence="1">
    <location>
        <begin position="33"/>
        <end position="45"/>
    </location>
</feature>
<accession>A0A9N9M1X4</accession>
<evidence type="ECO:0000313" key="3">
    <source>
        <dbReference type="Proteomes" id="UP000701801"/>
    </source>
</evidence>
<sequence length="96" mass="10569">MAFIYIGACIKRLYSTSAGFQGRGQLKGIPNATRDQAQPSHKQPEIRSSSIVFTIYPATVAQGDKRARKPPNGARTTSTIVLRETSIHRCNPLKKL</sequence>
<dbReference type="AlphaFoldDB" id="A0A9N9M1X4"/>
<organism evidence="2 3">
    <name type="scientific">Hymenoscyphus albidus</name>
    <dbReference type="NCBI Taxonomy" id="595503"/>
    <lineage>
        <taxon>Eukaryota</taxon>
        <taxon>Fungi</taxon>
        <taxon>Dikarya</taxon>
        <taxon>Ascomycota</taxon>
        <taxon>Pezizomycotina</taxon>
        <taxon>Leotiomycetes</taxon>
        <taxon>Helotiales</taxon>
        <taxon>Helotiaceae</taxon>
        <taxon>Hymenoscyphus</taxon>
    </lineage>
</organism>